<dbReference type="FunFam" id="3.40.50.1260:FF:000003">
    <property type="entry name" value="Phosphoglycerate kinase"/>
    <property type="match status" value="1"/>
</dbReference>
<keyword evidence="9 12" id="KW-0418">Kinase</keyword>
<gene>
    <name evidence="12" type="primary">pgk</name>
    <name evidence="16" type="ORF">IC612_06745</name>
</gene>
<dbReference type="Pfam" id="PF00162">
    <property type="entry name" value="PGK"/>
    <property type="match status" value="1"/>
</dbReference>
<reference evidence="16" key="1">
    <citation type="submission" date="2020-11" db="EMBL/GenBank/DDBJ databases">
        <title>Genome seq and assembly of Planobacterium sp.</title>
        <authorList>
            <person name="Chhetri G."/>
        </authorList>
    </citation>
    <scope>NUCLEOTIDE SEQUENCE</scope>
    <source>
        <strain evidence="16">GCR5</strain>
    </source>
</reference>
<comment type="subcellular location">
    <subcellularLocation>
        <location evidence="12">Cytoplasm</location>
    </subcellularLocation>
</comment>
<proteinExistence type="inferred from homology"/>
<keyword evidence="7 12" id="KW-0808">Transferase</keyword>
<comment type="catalytic activity">
    <reaction evidence="1 12 15">
        <text>(2R)-3-phosphoglycerate + ATP = (2R)-3-phospho-glyceroyl phosphate + ADP</text>
        <dbReference type="Rhea" id="RHEA:14801"/>
        <dbReference type="ChEBI" id="CHEBI:30616"/>
        <dbReference type="ChEBI" id="CHEBI:57604"/>
        <dbReference type="ChEBI" id="CHEBI:58272"/>
        <dbReference type="ChEBI" id="CHEBI:456216"/>
        <dbReference type="EC" id="2.7.2.3"/>
    </reaction>
</comment>
<evidence type="ECO:0000256" key="4">
    <source>
        <dbReference type="ARBA" id="ARBA00011245"/>
    </source>
</evidence>
<dbReference type="PANTHER" id="PTHR11406">
    <property type="entry name" value="PHOSPHOGLYCERATE KINASE"/>
    <property type="match status" value="1"/>
</dbReference>
<evidence type="ECO:0000313" key="17">
    <source>
        <dbReference type="Proteomes" id="UP000694480"/>
    </source>
</evidence>
<keyword evidence="11 12" id="KW-0324">Glycolysis</keyword>
<evidence type="ECO:0000256" key="9">
    <source>
        <dbReference type="ARBA" id="ARBA00022777"/>
    </source>
</evidence>
<feature type="binding site" evidence="12 13">
    <location>
        <begin position="19"/>
        <end position="21"/>
    </location>
    <ligand>
        <name>substrate</name>
    </ligand>
</feature>
<evidence type="ECO:0000256" key="3">
    <source>
        <dbReference type="ARBA" id="ARBA00008982"/>
    </source>
</evidence>
<keyword evidence="17" id="KW-1185">Reference proteome</keyword>
<dbReference type="GO" id="GO:0043531">
    <property type="term" value="F:ADP binding"/>
    <property type="evidence" value="ECO:0007669"/>
    <property type="project" value="TreeGrafter"/>
</dbReference>
<dbReference type="PRINTS" id="PR00477">
    <property type="entry name" value="PHGLYCKINASE"/>
</dbReference>
<dbReference type="HAMAP" id="MF_00145">
    <property type="entry name" value="Phosphoglyc_kinase"/>
    <property type="match status" value="1"/>
</dbReference>
<keyword evidence="10 12" id="KW-0067">ATP-binding</keyword>
<evidence type="ECO:0000256" key="14">
    <source>
        <dbReference type="PIRSR" id="PIRSR000724-2"/>
    </source>
</evidence>
<evidence type="ECO:0000256" key="6">
    <source>
        <dbReference type="ARBA" id="ARBA00016471"/>
    </source>
</evidence>
<feature type="binding site" evidence="12 14">
    <location>
        <position position="202"/>
    </location>
    <ligand>
        <name>ATP</name>
        <dbReference type="ChEBI" id="CHEBI:30616"/>
    </ligand>
</feature>
<comment type="subunit">
    <text evidence="4 12">Monomer.</text>
</comment>
<comment type="caution">
    <text evidence="16">The sequence shown here is derived from an EMBL/GenBank/DDBJ whole genome shotgun (WGS) entry which is preliminary data.</text>
</comment>
<keyword evidence="8 12" id="KW-0547">Nucleotide-binding</keyword>
<feature type="binding site" evidence="12">
    <location>
        <position position="150"/>
    </location>
    <ligand>
        <name>substrate</name>
    </ligand>
</feature>
<feature type="binding site" evidence="12">
    <location>
        <position position="293"/>
    </location>
    <ligand>
        <name>ATP</name>
        <dbReference type="ChEBI" id="CHEBI:30616"/>
    </ligand>
</feature>
<dbReference type="Proteomes" id="UP000694480">
    <property type="component" value="Unassembled WGS sequence"/>
</dbReference>
<dbReference type="InterPro" id="IPR015824">
    <property type="entry name" value="Phosphoglycerate_kinase_N"/>
</dbReference>
<evidence type="ECO:0000256" key="8">
    <source>
        <dbReference type="ARBA" id="ARBA00022741"/>
    </source>
</evidence>
<protein>
    <recommendedName>
        <fullName evidence="6 12">Phosphoglycerate kinase</fullName>
        <ecNumber evidence="5 12">2.7.2.3</ecNumber>
    </recommendedName>
</protein>
<evidence type="ECO:0000256" key="12">
    <source>
        <dbReference type="HAMAP-Rule" id="MF_00145"/>
    </source>
</evidence>
<dbReference type="AlphaFoldDB" id="A0A930YW39"/>
<feature type="binding site" evidence="13">
    <location>
        <position position="117"/>
    </location>
    <ligand>
        <name>(2R)-3-phosphoglycerate</name>
        <dbReference type="ChEBI" id="CHEBI:58272"/>
    </ligand>
</feature>
<evidence type="ECO:0000256" key="7">
    <source>
        <dbReference type="ARBA" id="ARBA00022679"/>
    </source>
</evidence>
<dbReference type="GO" id="GO:0004618">
    <property type="term" value="F:phosphoglycerate kinase activity"/>
    <property type="evidence" value="ECO:0007669"/>
    <property type="project" value="UniProtKB-UniRule"/>
</dbReference>
<feature type="binding site" evidence="12 13">
    <location>
        <begin position="58"/>
        <end position="61"/>
    </location>
    <ligand>
        <name>substrate</name>
    </ligand>
</feature>
<name>A0A930YW39_9FLAO</name>
<evidence type="ECO:0000256" key="11">
    <source>
        <dbReference type="ARBA" id="ARBA00023152"/>
    </source>
</evidence>
<evidence type="ECO:0000256" key="1">
    <source>
        <dbReference type="ARBA" id="ARBA00000642"/>
    </source>
</evidence>
<evidence type="ECO:0000313" key="16">
    <source>
        <dbReference type="EMBL" id="MBF5027492.1"/>
    </source>
</evidence>
<dbReference type="GO" id="GO:0005829">
    <property type="term" value="C:cytosol"/>
    <property type="evidence" value="ECO:0007669"/>
    <property type="project" value="TreeGrafter"/>
</dbReference>
<sequence length="396" mass="42578">MKTVADYNFSGKRALVRVDFNVPLNEKFQVTDTTRILAVKPTIDKIIKDGGSVVIMTHLGRPKGEKNSKYSLAHIVKEVESGLGYPVHFVADSIGEEVEKLANDLKPGEILLLENLRFYSQEEKGDREFAEKLSRLGEVYVNDAFGTAHRAHASTAVIAEFFPSTKFFGLLMASELDAIDKVLGSGERPVTAIIGGSKVSSKITIIENMLEAIDNLIIGGGMAFTFIRALGGSIGDSIVEEDKMDLALDILNKAKAKNVEVLLPVDVIVADRFANDAETQTVDIYEIPEGWMGLDAGPRTRALFHDAIMNSRTLLWNGPVGVFEMPTFAEGTVSVGNSIAEATNLGAFSLVGGGDSVAFVKQNGYEDKVSYVSTGGGAMLESLEGIELPGVAAINN</sequence>
<dbReference type="CDD" id="cd00318">
    <property type="entry name" value="Phosphoglycerate_kinase"/>
    <property type="match status" value="1"/>
</dbReference>
<dbReference type="RefSeq" id="WP_194739420.1">
    <property type="nucleotide sequence ID" value="NZ_JADKYY010000007.1"/>
</dbReference>
<feature type="binding site" evidence="12">
    <location>
        <position position="117"/>
    </location>
    <ligand>
        <name>substrate</name>
    </ligand>
</feature>
<comment type="pathway">
    <text evidence="2 12">Carbohydrate degradation; glycolysis; pyruvate from D-glyceraldehyde 3-phosphate: step 2/5.</text>
</comment>
<feature type="binding site" evidence="12">
    <location>
        <position position="35"/>
    </location>
    <ligand>
        <name>substrate</name>
    </ligand>
</feature>
<dbReference type="InterPro" id="IPR001576">
    <property type="entry name" value="Phosphoglycerate_kinase"/>
</dbReference>
<dbReference type="PANTHER" id="PTHR11406:SF23">
    <property type="entry name" value="PHOSPHOGLYCERATE KINASE 1, CHLOROPLASTIC-RELATED"/>
    <property type="match status" value="1"/>
</dbReference>
<evidence type="ECO:0000256" key="13">
    <source>
        <dbReference type="PIRSR" id="PIRSR000724-1"/>
    </source>
</evidence>
<dbReference type="EMBL" id="JADKYY010000007">
    <property type="protein sequence ID" value="MBF5027492.1"/>
    <property type="molecule type" value="Genomic_DNA"/>
</dbReference>
<dbReference type="SUPFAM" id="SSF53748">
    <property type="entry name" value="Phosphoglycerate kinase"/>
    <property type="match status" value="1"/>
</dbReference>
<dbReference type="GO" id="GO:0006094">
    <property type="term" value="P:gluconeogenesis"/>
    <property type="evidence" value="ECO:0007669"/>
    <property type="project" value="TreeGrafter"/>
</dbReference>
<feature type="binding site" evidence="12 14">
    <location>
        <position position="324"/>
    </location>
    <ligand>
        <name>ATP</name>
        <dbReference type="ChEBI" id="CHEBI:30616"/>
    </ligand>
</feature>
<evidence type="ECO:0000256" key="2">
    <source>
        <dbReference type="ARBA" id="ARBA00004838"/>
    </source>
</evidence>
<dbReference type="Gene3D" id="3.40.50.1260">
    <property type="entry name" value="Phosphoglycerate kinase, N-terminal domain"/>
    <property type="match status" value="2"/>
</dbReference>
<dbReference type="EC" id="2.7.2.3" evidence="5 12"/>
<feature type="binding site" evidence="12 14">
    <location>
        <begin position="353"/>
        <end position="356"/>
    </location>
    <ligand>
        <name>ATP</name>
        <dbReference type="ChEBI" id="CHEBI:30616"/>
    </ligand>
</feature>
<dbReference type="GO" id="GO:0006096">
    <property type="term" value="P:glycolytic process"/>
    <property type="evidence" value="ECO:0007669"/>
    <property type="project" value="UniProtKB-UniRule"/>
</dbReference>
<feature type="binding site" evidence="13">
    <location>
        <position position="35"/>
    </location>
    <ligand>
        <name>(2R)-3-phosphoglycerate</name>
        <dbReference type="ChEBI" id="CHEBI:58272"/>
    </ligand>
</feature>
<keyword evidence="12" id="KW-0963">Cytoplasm</keyword>
<dbReference type="PIRSF" id="PIRSF000724">
    <property type="entry name" value="Pgk"/>
    <property type="match status" value="1"/>
</dbReference>
<accession>A0A930YW39</accession>
<organism evidence="16 17">
    <name type="scientific">Planobacterium oryzisoli</name>
    <dbReference type="NCBI Taxonomy" id="2771435"/>
    <lineage>
        <taxon>Bacteria</taxon>
        <taxon>Pseudomonadati</taxon>
        <taxon>Bacteroidota</taxon>
        <taxon>Flavobacteriia</taxon>
        <taxon>Flavobacteriales</taxon>
        <taxon>Weeksellaceae</taxon>
        <taxon>Chryseobacterium group</taxon>
        <taxon>Chryseobacterium</taxon>
    </lineage>
</organism>
<evidence type="ECO:0000256" key="15">
    <source>
        <dbReference type="RuleBase" id="RU000532"/>
    </source>
</evidence>
<dbReference type="FunFam" id="3.40.50.1260:FF:000006">
    <property type="entry name" value="Phosphoglycerate kinase"/>
    <property type="match status" value="1"/>
</dbReference>
<evidence type="ECO:0000256" key="5">
    <source>
        <dbReference type="ARBA" id="ARBA00013061"/>
    </source>
</evidence>
<dbReference type="GO" id="GO:0005524">
    <property type="term" value="F:ATP binding"/>
    <property type="evidence" value="ECO:0007669"/>
    <property type="project" value="UniProtKB-KW"/>
</dbReference>
<dbReference type="InterPro" id="IPR036043">
    <property type="entry name" value="Phosphoglycerate_kinase_sf"/>
</dbReference>
<comment type="similarity">
    <text evidence="3 12 15">Belongs to the phosphoglycerate kinase family.</text>
</comment>
<evidence type="ECO:0000256" key="10">
    <source>
        <dbReference type="ARBA" id="ARBA00022840"/>
    </source>
</evidence>
<feature type="binding site" evidence="13">
    <location>
        <position position="150"/>
    </location>
    <ligand>
        <name>(2R)-3-phosphoglycerate</name>
        <dbReference type="ChEBI" id="CHEBI:58272"/>
    </ligand>
</feature>